<protein>
    <submittedName>
        <fullName evidence="3">Tetratricopeptide-like helical domain superfamily</fullName>
    </submittedName>
</protein>
<keyword evidence="1" id="KW-0677">Repeat</keyword>
<evidence type="ECO:0000256" key="2">
    <source>
        <dbReference type="PROSITE-ProRule" id="PRU00708"/>
    </source>
</evidence>
<organism evidence="3 4">
    <name type="scientific">Helianthus annuus</name>
    <name type="common">Common sunflower</name>
    <dbReference type="NCBI Taxonomy" id="4232"/>
    <lineage>
        <taxon>Eukaryota</taxon>
        <taxon>Viridiplantae</taxon>
        <taxon>Streptophyta</taxon>
        <taxon>Embryophyta</taxon>
        <taxon>Tracheophyta</taxon>
        <taxon>Spermatophyta</taxon>
        <taxon>Magnoliopsida</taxon>
        <taxon>eudicotyledons</taxon>
        <taxon>Gunneridae</taxon>
        <taxon>Pentapetalae</taxon>
        <taxon>asterids</taxon>
        <taxon>campanulids</taxon>
        <taxon>Asterales</taxon>
        <taxon>Asteraceae</taxon>
        <taxon>Asteroideae</taxon>
        <taxon>Heliantheae alliance</taxon>
        <taxon>Heliantheae</taxon>
        <taxon>Helianthus</taxon>
    </lineage>
</organism>
<evidence type="ECO:0000256" key="1">
    <source>
        <dbReference type="ARBA" id="ARBA00022737"/>
    </source>
</evidence>
<dbReference type="Gramene" id="mRNA:HanXRQr2_Chr10g0445221">
    <property type="protein sequence ID" value="CDS:HanXRQr2_Chr10g0445221.1"/>
    <property type="gene ID" value="HanXRQr2_Chr10g0445221"/>
</dbReference>
<evidence type="ECO:0000313" key="3">
    <source>
        <dbReference type="EMBL" id="KAF5786797.1"/>
    </source>
</evidence>
<comment type="caution">
    <text evidence="3">The sequence shown here is derived from an EMBL/GenBank/DDBJ whole genome shotgun (WGS) entry which is preliminary data.</text>
</comment>
<gene>
    <name evidence="3" type="ORF">HanXRQr2_Chr10g0445221</name>
</gene>
<dbReference type="EMBL" id="MNCJ02000325">
    <property type="protein sequence ID" value="KAF5786797.1"/>
    <property type="molecule type" value="Genomic_DNA"/>
</dbReference>
<dbReference type="NCBIfam" id="TIGR00756">
    <property type="entry name" value="PPR"/>
    <property type="match status" value="1"/>
</dbReference>
<keyword evidence="4" id="KW-1185">Reference proteome</keyword>
<reference evidence="3" key="1">
    <citation type="journal article" date="2017" name="Nature">
        <title>The sunflower genome provides insights into oil metabolism, flowering and Asterid evolution.</title>
        <authorList>
            <person name="Badouin H."/>
            <person name="Gouzy J."/>
            <person name="Grassa C.J."/>
            <person name="Murat F."/>
            <person name="Staton S.E."/>
            <person name="Cottret L."/>
            <person name="Lelandais-Briere C."/>
            <person name="Owens G.L."/>
            <person name="Carrere S."/>
            <person name="Mayjonade B."/>
            <person name="Legrand L."/>
            <person name="Gill N."/>
            <person name="Kane N.C."/>
            <person name="Bowers J.E."/>
            <person name="Hubner S."/>
            <person name="Bellec A."/>
            <person name="Berard A."/>
            <person name="Berges H."/>
            <person name="Blanchet N."/>
            <person name="Boniface M.C."/>
            <person name="Brunel D."/>
            <person name="Catrice O."/>
            <person name="Chaidir N."/>
            <person name="Claudel C."/>
            <person name="Donnadieu C."/>
            <person name="Faraut T."/>
            <person name="Fievet G."/>
            <person name="Helmstetter N."/>
            <person name="King M."/>
            <person name="Knapp S.J."/>
            <person name="Lai Z."/>
            <person name="Le Paslier M.C."/>
            <person name="Lippi Y."/>
            <person name="Lorenzon L."/>
            <person name="Mandel J.R."/>
            <person name="Marage G."/>
            <person name="Marchand G."/>
            <person name="Marquand E."/>
            <person name="Bret-Mestries E."/>
            <person name="Morien E."/>
            <person name="Nambeesan S."/>
            <person name="Nguyen T."/>
            <person name="Pegot-Espagnet P."/>
            <person name="Pouilly N."/>
            <person name="Raftis F."/>
            <person name="Sallet E."/>
            <person name="Schiex T."/>
            <person name="Thomas J."/>
            <person name="Vandecasteele C."/>
            <person name="Vares D."/>
            <person name="Vear F."/>
            <person name="Vautrin S."/>
            <person name="Crespi M."/>
            <person name="Mangin B."/>
            <person name="Burke J.M."/>
            <person name="Salse J."/>
            <person name="Munos S."/>
            <person name="Vincourt P."/>
            <person name="Rieseberg L.H."/>
            <person name="Langlade N.B."/>
        </authorList>
    </citation>
    <scope>NUCLEOTIDE SEQUENCE</scope>
    <source>
        <tissue evidence="3">Leaves</tissue>
    </source>
</reference>
<sequence>MEGLWLSYLSGRSSERRTMVADVSSYNVVLKALGRRKFFAFMESVLSEMRSKGLKMDNETFFILRIVSLKVNASRKLYVCLGNWKSLGWSMKGKV</sequence>
<dbReference type="InterPro" id="IPR011990">
    <property type="entry name" value="TPR-like_helical_dom_sf"/>
</dbReference>
<dbReference type="InterPro" id="IPR002885">
    <property type="entry name" value="PPR_rpt"/>
</dbReference>
<proteinExistence type="predicted"/>
<dbReference type="PROSITE" id="PS51375">
    <property type="entry name" value="PPR"/>
    <property type="match status" value="1"/>
</dbReference>
<name>A0A9K3HYG6_HELAN</name>
<dbReference type="Gene3D" id="1.25.40.10">
    <property type="entry name" value="Tetratricopeptide repeat domain"/>
    <property type="match status" value="1"/>
</dbReference>
<accession>A0A9K3HYG6</accession>
<reference evidence="3" key="2">
    <citation type="submission" date="2020-06" db="EMBL/GenBank/DDBJ databases">
        <title>Helianthus annuus Genome sequencing and assembly Release 2.</title>
        <authorList>
            <person name="Gouzy J."/>
            <person name="Langlade N."/>
            <person name="Munos S."/>
        </authorList>
    </citation>
    <scope>NUCLEOTIDE SEQUENCE</scope>
    <source>
        <tissue evidence="3">Leaves</tissue>
    </source>
</reference>
<evidence type="ECO:0000313" key="4">
    <source>
        <dbReference type="Proteomes" id="UP000215914"/>
    </source>
</evidence>
<dbReference type="Proteomes" id="UP000215914">
    <property type="component" value="Unassembled WGS sequence"/>
</dbReference>
<feature type="repeat" description="PPR" evidence="2">
    <location>
        <begin position="22"/>
        <end position="56"/>
    </location>
</feature>
<dbReference type="AlphaFoldDB" id="A0A9K3HYG6"/>